<reference evidence="3" key="1">
    <citation type="journal article" date="2023" name="bioRxiv">
        <title>Complete genome of the Medicago anthracnose fungus, Colletotrichum destructivum, reveals a mini-chromosome-like region within a core chromosome.</title>
        <authorList>
            <person name="Lapalu N."/>
            <person name="Simon A."/>
            <person name="Lu A."/>
            <person name="Plaumann P.-L."/>
            <person name="Amselem J."/>
            <person name="Pigne S."/>
            <person name="Auger A."/>
            <person name="Koch C."/>
            <person name="Dallery J.-F."/>
            <person name="O'Connell R.J."/>
        </authorList>
    </citation>
    <scope>NUCLEOTIDE SEQUENCE [LARGE SCALE GENOMIC DNA]</scope>
    <source>
        <strain evidence="3">CBS 520.97</strain>
    </source>
</reference>
<dbReference type="RefSeq" id="XP_062787587.1">
    <property type="nucleotide sequence ID" value="XM_062931536.1"/>
</dbReference>
<dbReference type="Proteomes" id="UP001322277">
    <property type="component" value="Chromosome 12"/>
</dbReference>
<evidence type="ECO:0000313" key="2">
    <source>
        <dbReference type="EMBL" id="WQF90470.1"/>
    </source>
</evidence>
<dbReference type="KEGG" id="cdet:87951880"/>
<dbReference type="Proteomes" id="UP001322277">
    <property type="component" value="Chromosome 11"/>
</dbReference>
<dbReference type="AlphaFoldDB" id="A0AAX4J4R8"/>
<dbReference type="GeneID" id="87951880"/>
<organism evidence="1 3">
    <name type="scientific">Colletotrichum destructivum</name>
    <dbReference type="NCBI Taxonomy" id="34406"/>
    <lineage>
        <taxon>Eukaryota</taxon>
        <taxon>Fungi</taxon>
        <taxon>Dikarya</taxon>
        <taxon>Ascomycota</taxon>
        <taxon>Pezizomycotina</taxon>
        <taxon>Sordariomycetes</taxon>
        <taxon>Hypocreomycetidae</taxon>
        <taxon>Glomerellales</taxon>
        <taxon>Glomerellaceae</taxon>
        <taxon>Colletotrichum</taxon>
        <taxon>Colletotrichum destructivum species complex</taxon>
    </lineage>
</organism>
<dbReference type="EMBL" id="CP137316">
    <property type="protein sequence ID" value="WQF90470.1"/>
    <property type="molecule type" value="Genomic_DNA"/>
</dbReference>
<proteinExistence type="predicted"/>
<evidence type="ECO:0000313" key="3">
    <source>
        <dbReference type="Proteomes" id="UP001322277"/>
    </source>
</evidence>
<protein>
    <submittedName>
        <fullName evidence="1">Uncharacterized protein</fullName>
    </submittedName>
</protein>
<evidence type="ECO:0000313" key="1">
    <source>
        <dbReference type="EMBL" id="WQF90366.1"/>
    </source>
</evidence>
<name>A0AAX4J4R8_9PEZI</name>
<gene>
    <name evidence="1" type="ORF">CDEST_15380</name>
    <name evidence="2" type="ORF">CDEST_15484</name>
</gene>
<reference evidence="1" key="2">
    <citation type="journal article" date="2024" name="Microb. Genom.">
        <title>Complete genome of the Medicago anthracnose fungus, Colletotrichum destructivum, reveals a mini-chromosome-like region within a core chromosome.</title>
        <authorList>
            <person name="Lapalu N."/>
            <person name="Simon A."/>
            <person name="Lu A."/>
            <person name="Plaumann P.L."/>
            <person name="Amselem J."/>
            <person name="Pigne S."/>
            <person name="Auger A."/>
            <person name="Koch C."/>
            <person name="Dallery J.F."/>
            <person name="O'Connell R.J."/>
        </authorList>
    </citation>
    <scope>NUCLEOTIDE SEQUENCE</scope>
    <source>
        <strain evidence="1">CBS 520.97</strain>
    </source>
</reference>
<dbReference type="EMBL" id="CP137315">
    <property type="protein sequence ID" value="WQF90366.1"/>
    <property type="molecule type" value="Genomic_DNA"/>
</dbReference>
<keyword evidence="3" id="KW-1185">Reference proteome</keyword>
<sequence length="181" mass="20201">MELDLDGSLNRLIARIETEVIASAPTERGALREAKNEFRRCLGSIVLPEVASIALTEVTALSQWLDSYEELRTSSTNMAGPLITPCAVHDRHDDMLRKWASELCEGARGVAFILNVGVEDDEWELVSRTQPKVEAGVGPDTTDYGQNKLAMSDNESEQAGGDTVHNDWMGKFDPMYREWYH</sequence>
<accession>A0AAX4J4R8</accession>